<name>A0A9D2LJF4_9FIRM</name>
<evidence type="ECO:0000313" key="2">
    <source>
        <dbReference type="Proteomes" id="UP000823824"/>
    </source>
</evidence>
<evidence type="ECO:0000313" key="1">
    <source>
        <dbReference type="EMBL" id="HJB13240.1"/>
    </source>
</evidence>
<dbReference type="NCBIfam" id="TIGR01909">
    <property type="entry name" value="C_GCAxxG_C_C"/>
    <property type="match status" value="1"/>
</dbReference>
<dbReference type="EMBL" id="DWZJ01000050">
    <property type="protein sequence ID" value="HJB13240.1"/>
    <property type="molecule type" value="Genomic_DNA"/>
</dbReference>
<proteinExistence type="predicted"/>
<reference evidence="1" key="2">
    <citation type="submission" date="2021-04" db="EMBL/GenBank/DDBJ databases">
        <authorList>
            <person name="Gilroy R."/>
        </authorList>
    </citation>
    <scope>NUCLEOTIDE SEQUENCE</scope>
    <source>
        <strain evidence="1">ChiBcec18-1249</strain>
    </source>
</reference>
<dbReference type="InterPro" id="IPR010181">
    <property type="entry name" value="CGCAxxGCC_motif"/>
</dbReference>
<reference evidence="1" key="1">
    <citation type="journal article" date="2021" name="PeerJ">
        <title>Extensive microbial diversity within the chicken gut microbiome revealed by metagenomics and culture.</title>
        <authorList>
            <person name="Gilroy R."/>
            <person name="Ravi A."/>
            <person name="Getino M."/>
            <person name="Pursley I."/>
            <person name="Horton D.L."/>
            <person name="Alikhan N.F."/>
            <person name="Baker D."/>
            <person name="Gharbi K."/>
            <person name="Hall N."/>
            <person name="Watson M."/>
            <person name="Adriaenssens E.M."/>
            <person name="Foster-Nyarko E."/>
            <person name="Jarju S."/>
            <person name="Secka A."/>
            <person name="Antonio M."/>
            <person name="Oren A."/>
            <person name="Chaudhuri R.R."/>
            <person name="La Ragione R."/>
            <person name="Hildebrand F."/>
            <person name="Pallen M.J."/>
        </authorList>
    </citation>
    <scope>NUCLEOTIDE SEQUENCE</scope>
    <source>
        <strain evidence="1">ChiBcec18-1249</strain>
    </source>
</reference>
<protein>
    <submittedName>
        <fullName evidence="1">C-GCAxxG-C-C family protein</fullName>
    </submittedName>
</protein>
<organism evidence="1 2">
    <name type="scientific">Candidatus Oscillibacter excrementigallinarum</name>
    <dbReference type="NCBI Taxonomy" id="2838716"/>
    <lineage>
        <taxon>Bacteria</taxon>
        <taxon>Bacillati</taxon>
        <taxon>Bacillota</taxon>
        <taxon>Clostridia</taxon>
        <taxon>Eubacteriales</taxon>
        <taxon>Oscillospiraceae</taxon>
        <taxon>Oscillibacter</taxon>
    </lineage>
</organism>
<dbReference type="AlphaFoldDB" id="A0A9D2LJF4"/>
<accession>A0A9D2LJF4</accession>
<dbReference type="Pfam" id="PF09719">
    <property type="entry name" value="C_GCAxxG_C_C"/>
    <property type="match status" value="1"/>
</dbReference>
<gene>
    <name evidence="1" type="ORF">H9787_05965</name>
</gene>
<sequence>MAYQYRKEGYNCAQAVAASFADLTGLTPEAMMAAAKGFGGGVGGSFQELCGAVSGGVLVLGMLDPDVTETDRAGRKRVYPKAKALRDRFEETFGHIHCGDLRAARPGATDKTPAAVRLGVTAHCDIMVVTAVEILEQMLQEEEAD</sequence>
<dbReference type="Proteomes" id="UP000823824">
    <property type="component" value="Unassembled WGS sequence"/>
</dbReference>
<comment type="caution">
    <text evidence="1">The sequence shown here is derived from an EMBL/GenBank/DDBJ whole genome shotgun (WGS) entry which is preliminary data.</text>
</comment>